<sequence>MVFIQIPSSLTEEEKTLQQKYQKLKRKARIKKALQALKAPKTEPTPIQQQLKRVSETSKQDAKEVAKKLLKSGAISAIKVPDKDKQKGLHFKRPKSGRKDSTSEKPGGYQPFSSVHSHDSETDFSSIPSDSGLSLAARNRFKSLSESFVLSSDSRDEGRDRRKGSFGSRELPETGHTIYVSGLGVNDGILSSGFSPFGTIVNINVESRKNCGFVTFDTVEQAKNAINEMNGKTVDGIKLEVSLARRQPMVHSNETSSSNETKDAWRRLADNYSRESKGTPKEKRSIVTYDDL</sequence>
<dbReference type="OrthoDB" id="378874at2759"/>
<feature type="domain" description="RRM" evidence="13">
    <location>
        <begin position="176"/>
        <end position="246"/>
    </location>
</feature>
<evidence type="ECO:0000256" key="9">
    <source>
        <dbReference type="ARBA" id="ARBA00023163"/>
    </source>
</evidence>
<evidence type="ECO:0000256" key="11">
    <source>
        <dbReference type="PROSITE-ProRule" id="PRU00176"/>
    </source>
</evidence>
<feature type="region of interest" description="Disordered" evidence="12">
    <location>
        <begin position="35"/>
        <end position="59"/>
    </location>
</feature>
<organism evidence="14 15">
    <name type="scientific">Leptotrombidium deliense</name>
    <dbReference type="NCBI Taxonomy" id="299467"/>
    <lineage>
        <taxon>Eukaryota</taxon>
        <taxon>Metazoa</taxon>
        <taxon>Ecdysozoa</taxon>
        <taxon>Arthropoda</taxon>
        <taxon>Chelicerata</taxon>
        <taxon>Arachnida</taxon>
        <taxon>Acari</taxon>
        <taxon>Acariformes</taxon>
        <taxon>Trombidiformes</taxon>
        <taxon>Prostigmata</taxon>
        <taxon>Anystina</taxon>
        <taxon>Parasitengona</taxon>
        <taxon>Trombiculoidea</taxon>
        <taxon>Trombiculidae</taxon>
        <taxon>Leptotrombidium</taxon>
    </lineage>
</organism>
<keyword evidence="5" id="KW-0158">Chromosome</keyword>
<evidence type="ECO:0000256" key="1">
    <source>
        <dbReference type="ARBA" id="ARBA00004123"/>
    </source>
</evidence>
<dbReference type="SUPFAM" id="SSF54928">
    <property type="entry name" value="RNA-binding domain, RBD"/>
    <property type="match status" value="1"/>
</dbReference>
<dbReference type="PROSITE" id="PS50102">
    <property type="entry name" value="RRM"/>
    <property type="match status" value="1"/>
</dbReference>
<name>A0A443S455_9ACAR</name>
<dbReference type="GO" id="GO:0003723">
    <property type="term" value="F:RNA binding"/>
    <property type="evidence" value="ECO:0007669"/>
    <property type="project" value="UniProtKB-UniRule"/>
</dbReference>
<dbReference type="STRING" id="299467.A0A443S455"/>
<keyword evidence="6" id="KW-0678">Repressor</keyword>
<dbReference type="InterPro" id="IPR000504">
    <property type="entry name" value="RRM_dom"/>
</dbReference>
<evidence type="ECO:0000256" key="12">
    <source>
        <dbReference type="SAM" id="MobiDB-lite"/>
    </source>
</evidence>
<keyword evidence="9" id="KW-0804">Transcription</keyword>
<feature type="region of interest" description="Disordered" evidence="12">
    <location>
        <begin position="248"/>
        <end position="292"/>
    </location>
</feature>
<evidence type="ECO:0000256" key="7">
    <source>
        <dbReference type="ARBA" id="ARBA00022884"/>
    </source>
</evidence>
<keyword evidence="14" id="KW-0251">Elongation factor</keyword>
<dbReference type="Proteomes" id="UP000288716">
    <property type="component" value="Unassembled WGS sequence"/>
</dbReference>
<keyword evidence="14" id="KW-0648">Protein biosynthesis</keyword>
<comment type="similarity">
    <text evidence="3">Belongs to the RRM NELF-E family.</text>
</comment>
<evidence type="ECO:0000256" key="10">
    <source>
        <dbReference type="ARBA" id="ARBA00023242"/>
    </source>
</evidence>
<feature type="compositionally biased region" description="Polar residues" evidence="12">
    <location>
        <begin position="250"/>
        <end position="259"/>
    </location>
</feature>
<proteinExistence type="inferred from homology"/>
<keyword evidence="8" id="KW-0805">Transcription regulation</keyword>
<protein>
    <recommendedName>
        <fullName evidence="4">Negative elongation factor E</fullName>
    </recommendedName>
</protein>
<dbReference type="InterPro" id="IPR033102">
    <property type="entry name" value="NELFE"/>
</dbReference>
<comment type="caution">
    <text evidence="14">The sequence shown here is derived from an EMBL/GenBank/DDBJ whole genome shotgun (WGS) entry which is preliminary data.</text>
</comment>
<dbReference type="GO" id="GO:0032021">
    <property type="term" value="C:NELF complex"/>
    <property type="evidence" value="ECO:0007669"/>
    <property type="project" value="InterPro"/>
</dbReference>
<dbReference type="EMBL" id="NCKV01009084">
    <property type="protein sequence ID" value="RWS22338.1"/>
    <property type="molecule type" value="Genomic_DNA"/>
</dbReference>
<dbReference type="GO" id="GO:0005694">
    <property type="term" value="C:chromosome"/>
    <property type="evidence" value="ECO:0007669"/>
    <property type="project" value="UniProtKB-SubCell"/>
</dbReference>
<dbReference type="SMART" id="SM00360">
    <property type="entry name" value="RRM"/>
    <property type="match status" value="1"/>
</dbReference>
<dbReference type="AlphaFoldDB" id="A0A443S455"/>
<keyword evidence="15" id="KW-1185">Reference proteome</keyword>
<dbReference type="GO" id="GO:0034244">
    <property type="term" value="P:negative regulation of transcription elongation by RNA polymerase II"/>
    <property type="evidence" value="ECO:0007669"/>
    <property type="project" value="TreeGrafter"/>
</dbReference>
<evidence type="ECO:0000256" key="5">
    <source>
        <dbReference type="ARBA" id="ARBA00022454"/>
    </source>
</evidence>
<dbReference type="Pfam" id="PF00076">
    <property type="entry name" value="RRM_1"/>
    <property type="match status" value="1"/>
</dbReference>
<reference evidence="14 15" key="1">
    <citation type="journal article" date="2018" name="Gigascience">
        <title>Genomes of trombidid mites reveal novel predicted allergens and laterally-transferred genes associated with secondary metabolism.</title>
        <authorList>
            <person name="Dong X."/>
            <person name="Chaisiri K."/>
            <person name="Xia D."/>
            <person name="Armstrong S.D."/>
            <person name="Fang Y."/>
            <person name="Donnelly M.J."/>
            <person name="Kadowaki T."/>
            <person name="McGarry J.W."/>
            <person name="Darby A.C."/>
            <person name="Makepeace B.L."/>
        </authorList>
    </citation>
    <scope>NUCLEOTIDE SEQUENCE [LARGE SCALE GENOMIC DNA]</scope>
    <source>
        <strain evidence="14">UoL-UT</strain>
    </source>
</reference>
<keyword evidence="10" id="KW-0539">Nucleus</keyword>
<dbReference type="VEuPathDB" id="VectorBase:LDEU009702"/>
<feature type="region of interest" description="Disordered" evidence="12">
    <location>
        <begin position="152"/>
        <end position="171"/>
    </location>
</feature>
<evidence type="ECO:0000256" key="6">
    <source>
        <dbReference type="ARBA" id="ARBA00022491"/>
    </source>
</evidence>
<dbReference type="Gene3D" id="3.30.70.330">
    <property type="match status" value="1"/>
</dbReference>
<feature type="region of interest" description="Disordered" evidence="12">
    <location>
        <begin position="76"/>
        <end position="129"/>
    </location>
</feature>
<evidence type="ECO:0000256" key="8">
    <source>
        <dbReference type="ARBA" id="ARBA00023015"/>
    </source>
</evidence>
<dbReference type="GO" id="GO:0003746">
    <property type="term" value="F:translation elongation factor activity"/>
    <property type="evidence" value="ECO:0007669"/>
    <property type="project" value="UniProtKB-KW"/>
</dbReference>
<evidence type="ECO:0000259" key="13">
    <source>
        <dbReference type="PROSITE" id="PS50102"/>
    </source>
</evidence>
<evidence type="ECO:0000256" key="2">
    <source>
        <dbReference type="ARBA" id="ARBA00004286"/>
    </source>
</evidence>
<feature type="compositionally biased region" description="Basic and acidic residues" evidence="12">
    <location>
        <begin position="260"/>
        <end position="285"/>
    </location>
</feature>
<evidence type="ECO:0000256" key="3">
    <source>
        <dbReference type="ARBA" id="ARBA00006120"/>
    </source>
</evidence>
<gene>
    <name evidence="14" type="ORF">B4U80_06137</name>
</gene>
<keyword evidence="7 11" id="KW-0694">RNA-binding</keyword>
<dbReference type="PANTHER" id="PTHR17250:SF0">
    <property type="entry name" value="NEGATIVE ELONGATION FACTOR E"/>
    <property type="match status" value="1"/>
</dbReference>
<dbReference type="InterPro" id="IPR012677">
    <property type="entry name" value="Nucleotide-bd_a/b_plait_sf"/>
</dbReference>
<dbReference type="InterPro" id="IPR035979">
    <property type="entry name" value="RBD_domain_sf"/>
</dbReference>
<evidence type="ECO:0000256" key="4">
    <source>
        <dbReference type="ARBA" id="ARBA00014464"/>
    </source>
</evidence>
<comment type="subcellular location">
    <subcellularLocation>
        <location evidence="2">Chromosome</location>
    </subcellularLocation>
    <subcellularLocation>
        <location evidence="1">Nucleus</location>
    </subcellularLocation>
</comment>
<dbReference type="PANTHER" id="PTHR17250">
    <property type="entry name" value="NEGATIVE ELONGATION FACTOR E"/>
    <property type="match status" value="1"/>
</dbReference>
<evidence type="ECO:0000313" key="14">
    <source>
        <dbReference type="EMBL" id="RWS22338.1"/>
    </source>
</evidence>
<evidence type="ECO:0000313" key="15">
    <source>
        <dbReference type="Proteomes" id="UP000288716"/>
    </source>
</evidence>
<accession>A0A443S455</accession>